<evidence type="ECO:0000256" key="1">
    <source>
        <dbReference type="ARBA" id="ARBA00000455"/>
    </source>
</evidence>
<dbReference type="InterPro" id="IPR036010">
    <property type="entry name" value="2Fe-2S_ferredoxin-like_sf"/>
</dbReference>
<dbReference type="Pfam" id="PF01568">
    <property type="entry name" value="Molydop_binding"/>
    <property type="match status" value="1"/>
</dbReference>
<dbReference type="FunFam" id="3.30.70.20:FF:000032">
    <property type="entry name" value="Formate dehydrogenase, alpha subunit"/>
    <property type="match status" value="1"/>
</dbReference>
<dbReference type="Gene3D" id="3.10.20.740">
    <property type="match status" value="1"/>
</dbReference>
<dbReference type="GO" id="GO:0051537">
    <property type="term" value="F:2 iron, 2 sulfur cluster binding"/>
    <property type="evidence" value="ECO:0007669"/>
    <property type="project" value="UniProtKB-KW"/>
</dbReference>
<dbReference type="PROSITE" id="PS51379">
    <property type="entry name" value="4FE4S_FER_2"/>
    <property type="match status" value="2"/>
</dbReference>
<evidence type="ECO:0000256" key="5">
    <source>
        <dbReference type="ARBA" id="ARBA00013128"/>
    </source>
</evidence>
<organism evidence="20 21">
    <name type="scientific">Staphylococcus auricularis</name>
    <dbReference type="NCBI Taxonomy" id="29379"/>
    <lineage>
        <taxon>Bacteria</taxon>
        <taxon>Bacillati</taxon>
        <taxon>Bacillota</taxon>
        <taxon>Bacilli</taxon>
        <taxon>Bacillales</taxon>
        <taxon>Staphylococcaceae</taxon>
        <taxon>Staphylococcus</taxon>
    </lineage>
</organism>
<dbReference type="CDD" id="cd02753">
    <property type="entry name" value="MopB_Formate-Dh-H"/>
    <property type="match status" value="1"/>
</dbReference>
<dbReference type="InterPro" id="IPR017896">
    <property type="entry name" value="4Fe4S_Fe-S-bd"/>
</dbReference>
<keyword evidence="11 19" id="KW-0560">Oxidoreductase</keyword>
<dbReference type="Gene3D" id="3.40.228.10">
    <property type="entry name" value="Dimethylsulfoxide Reductase, domain 2"/>
    <property type="match status" value="1"/>
</dbReference>
<dbReference type="SUPFAM" id="SSF54292">
    <property type="entry name" value="2Fe-2S ferredoxin-like"/>
    <property type="match status" value="1"/>
</dbReference>
<evidence type="ECO:0000313" key="19">
    <source>
        <dbReference type="EMBL" id="MDN4533572.1"/>
    </source>
</evidence>
<accession>A0AAP8PPM9</accession>
<dbReference type="GO" id="GO:0046872">
    <property type="term" value="F:metal ion binding"/>
    <property type="evidence" value="ECO:0007669"/>
    <property type="project" value="UniProtKB-KW"/>
</dbReference>
<dbReference type="GO" id="GO:0015942">
    <property type="term" value="P:formate metabolic process"/>
    <property type="evidence" value="ECO:0007669"/>
    <property type="project" value="InterPro"/>
</dbReference>
<feature type="domain" description="4Fe-4S His(Cys)3-ligated-type" evidence="18">
    <location>
        <begin position="79"/>
        <end position="119"/>
    </location>
</feature>
<evidence type="ECO:0000256" key="14">
    <source>
        <dbReference type="ARBA" id="ARBA00034078"/>
    </source>
</evidence>
<dbReference type="Proteomes" id="UP001171687">
    <property type="component" value="Unassembled WGS sequence"/>
</dbReference>
<keyword evidence="12" id="KW-0408">Iron</keyword>
<evidence type="ECO:0000313" key="20">
    <source>
        <dbReference type="EMBL" id="PNZ68043.1"/>
    </source>
</evidence>
<dbReference type="GeneID" id="64981516"/>
<dbReference type="PROSITE" id="PS51839">
    <property type="entry name" value="4FE4S_HC3"/>
    <property type="match status" value="1"/>
</dbReference>
<reference evidence="20 21" key="1">
    <citation type="submission" date="2017-08" db="EMBL/GenBank/DDBJ databases">
        <title>Draft genome sequences of 64 type strains of genus Staph aureus.</title>
        <authorList>
            <person name="Cole K."/>
            <person name="Golubchik T."/>
            <person name="Russell J."/>
            <person name="Foster D."/>
            <person name="Llewelyn M."/>
            <person name="Wilson D."/>
            <person name="Crook D."/>
            <person name="Paul J."/>
        </authorList>
    </citation>
    <scope>NUCLEOTIDE SEQUENCE [LARGE SCALE GENOMIC DNA]</scope>
    <source>
        <strain evidence="20 21">NCTC 12101</strain>
    </source>
</reference>
<gene>
    <name evidence="19" type="primary">fdhF</name>
    <name evidence="20" type="ORF">CD158_04560</name>
    <name evidence="19" type="ORF">QYH67_08350</name>
</gene>
<comment type="caution">
    <text evidence="20">The sequence shown here is derived from an EMBL/GenBank/DDBJ whole genome shotgun (WGS) entry which is preliminary data.</text>
</comment>
<name>A0AAP8PPM9_9STAP</name>
<dbReference type="GO" id="GO:0022904">
    <property type="term" value="P:respiratory electron transport chain"/>
    <property type="evidence" value="ECO:0007669"/>
    <property type="project" value="TreeGrafter"/>
</dbReference>
<dbReference type="GO" id="GO:0016020">
    <property type="term" value="C:membrane"/>
    <property type="evidence" value="ECO:0007669"/>
    <property type="project" value="TreeGrafter"/>
</dbReference>
<dbReference type="SMART" id="SM00929">
    <property type="entry name" value="NADH-G_4Fe-4S_3"/>
    <property type="match status" value="1"/>
</dbReference>
<dbReference type="InterPro" id="IPR019574">
    <property type="entry name" value="NADH_UbQ_OxRdtase_Gsu_4Fe4S-bd"/>
</dbReference>
<evidence type="ECO:0000256" key="11">
    <source>
        <dbReference type="ARBA" id="ARBA00023002"/>
    </source>
</evidence>
<dbReference type="Proteomes" id="UP000242470">
    <property type="component" value="Unassembled WGS sequence"/>
</dbReference>
<dbReference type="InterPro" id="IPR006478">
    <property type="entry name" value="Formate_DH_asu"/>
</dbReference>
<evidence type="ECO:0000256" key="2">
    <source>
        <dbReference type="ARBA" id="ARBA00001942"/>
    </source>
</evidence>
<dbReference type="AlphaFoldDB" id="A0AAP8PPM9"/>
<evidence type="ECO:0000256" key="6">
    <source>
        <dbReference type="ARBA" id="ARBA00022485"/>
    </source>
</evidence>
<evidence type="ECO:0000259" key="18">
    <source>
        <dbReference type="PROSITE" id="PS51839"/>
    </source>
</evidence>
<evidence type="ECO:0000256" key="12">
    <source>
        <dbReference type="ARBA" id="ARBA00023004"/>
    </source>
</evidence>
<dbReference type="PANTHER" id="PTHR43105">
    <property type="entry name" value="RESPIRATORY NITRATE REDUCTASE"/>
    <property type="match status" value="1"/>
</dbReference>
<dbReference type="FunFam" id="3.10.20.740:FF:000003">
    <property type="entry name" value="Formate dehydrogenase subunit alpha"/>
    <property type="match status" value="1"/>
</dbReference>
<dbReference type="EMBL" id="PPQW01000021">
    <property type="protein sequence ID" value="PNZ68043.1"/>
    <property type="molecule type" value="Genomic_DNA"/>
</dbReference>
<dbReference type="GO" id="GO:0008863">
    <property type="term" value="F:formate dehydrogenase (NAD+) activity"/>
    <property type="evidence" value="ECO:0007669"/>
    <property type="project" value="UniProtKB-EC"/>
</dbReference>
<keyword evidence="7" id="KW-0500">Molybdenum</keyword>
<reference evidence="19" key="2">
    <citation type="submission" date="2023-07" db="EMBL/GenBank/DDBJ databases">
        <title>Evaluation of the beneficial properties of pineapple isolates.</title>
        <authorList>
            <person name="Adefiranye O."/>
        </authorList>
    </citation>
    <scope>NUCLEOTIDE SEQUENCE</scope>
    <source>
        <strain evidence="19">PAPLE_T1</strain>
    </source>
</reference>
<dbReference type="PANTHER" id="PTHR43105:SF14">
    <property type="entry name" value="FORMATE DEHYDROGENASE H"/>
    <property type="match status" value="1"/>
</dbReference>
<evidence type="ECO:0000259" key="15">
    <source>
        <dbReference type="PROSITE" id="PS51085"/>
    </source>
</evidence>
<dbReference type="InterPro" id="IPR006656">
    <property type="entry name" value="Mopterin_OxRdtase"/>
</dbReference>
<dbReference type="SUPFAM" id="SSF50692">
    <property type="entry name" value="ADC-like"/>
    <property type="match status" value="1"/>
</dbReference>
<dbReference type="PROSITE" id="PS00198">
    <property type="entry name" value="4FE4S_FER_1"/>
    <property type="match status" value="1"/>
</dbReference>
<dbReference type="InterPro" id="IPR006655">
    <property type="entry name" value="Mopterin_OxRdtase_prok_CS"/>
</dbReference>
<dbReference type="NCBIfam" id="TIGR01591">
    <property type="entry name" value="Fdh-alpha"/>
    <property type="match status" value="1"/>
</dbReference>
<evidence type="ECO:0000256" key="13">
    <source>
        <dbReference type="ARBA" id="ARBA00023014"/>
    </source>
</evidence>
<dbReference type="Pfam" id="PF10588">
    <property type="entry name" value="NADH-G_4Fe-4S_3"/>
    <property type="match status" value="1"/>
</dbReference>
<dbReference type="PROSITE" id="PS00932">
    <property type="entry name" value="MOLYBDOPTERIN_PROK_3"/>
    <property type="match status" value="1"/>
</dbReference>
<dbReference type="FunFam" id="2.40.40.20:FF:000005">
    <property type="entry name" value="Periplasmic nitrate reductase"/>
    <property type="match status" value="1"/>
</dbReference>
<evidence type="ECO:0000259" key="17">
    <source>
        <dbReference type="PROSITE" id="PS51669"/>
    </source>
</evidence>
<dbReference type="SUPFAM" id="SSF53706">
    <property type="entry name" value="Formate dehydrogenase/DMSO reductase, domains 1-3"/>
    <property type="match status" value="1"/>
</dbReference>
<dbReference type="PROSITE" id="PS00551">
    <property type="entry name" value="MOLYBDOPTERIN_PROK_1"/>
    <property type="match status" value="1"/>
</dbReference>
<dbReference type="InterPro" id="IPR006657">
    <property type="entry name" value="MoPterin_dinucl-bd_dom"/>
</dbReference>
<keyword evidence="6" id="KW-0004">4Fe-4S</keyword>
<evidence type="ECO:0000256" key="9">
    <source>
        <dbReference type="ARBA" id="ARBA00022723"/>
    </source>
</evidence>
<keyword evidence="9" id="KW-0479">Metal-binding</keyword>
<dbReference type="SMART" id="SM00926">
    <property type="entry name" value="Molybdop_Fe4S4"/>
    <property type="match status" value="1"/>
</dbReference>
<dbReference type="GO" id="GO:0051539">
    <property type="term" value="F:4 iron, 4 sulfur cluster binding"/>
    <property type="evidence" value="ECO:0007669"/>
    <property type="project" value="UniProtKB-KW"/>
</dbReference>
<dbReference type="FunFam" id="2.20.25.90:FF:000001">
    <property type="entry name" value="Formate dehydrogenase subunit alpha"/>
    <property type="match status" value="1"/>
</dbReference>
<evidence type="ECO:0000256" key="4">
    <source>
        <dbReference type="ARBA" id="ARBA00007023"/>
    </source>
</evidence>
<comment type="cofactor">
    <cofactor evidence="2">
        <name>Mo-bis(molybdopterin guanine dinucleotide)</name>
        <dbReference type="ChEBI" id="CHEBI:60539"/>
    </cofactor>
</comment>
<keyword evidence="13" id="KW-0411">Iron-sulfur</keyword>
<dbReference type="InterPro" id="IPR050123">
    <property type="entry name" value="Prok_molybdopt-oxidoreductase"/>
</dbReference>
<evidence type="ECO:0000313" key="21">
    <source>
        <dbReference type="Proteomes" id="UP000242470"/>
    </source>
</evidence>
<keyword evidence="8" id="KW-0001">2Fe-2S</keyword>
<evidence type="ECO:0000256" key="7">
    <source>
        <dbReference type="ARBA" id="ARBA00022505"/>
    </source>
</evidence>
<dbReference type="InterPro" id="IPR041924">
    <property type="entry name" value="Formate_Dh-H_N"/>
</dbReference>
<comment type="cofactor">
    <cofactor evidence="14">
        <name>[2Fe-2S] cluster</name>
        <dbReference type="ChEBI" id="CHEBI:190135"/>
    </cofactor>
</comment>
<dbReference type="InterPro" id="IPR006963">
    <property type="entry name" value="Mopterin_OxRdtase_4Fe-4S_dom"/>
</dbReference>
<dbReference type="InterPro" id="IPR001041">
    <property type="entry name" value="2Fe-2S_ferredoxin-type"/>
</dbReference>
<comment type="cofactor">
    <cofactor evidence="3">
        <name>[4Fe-4S] cluster</name>
        <dbReference type="ChEBI" id="CHEBI:49883"/>
    </cofactor>
</comment>
<dbReference type="FunFam" id="3.40.228.10:FF:000002">
    <property type="entry name" value="Formate dehydrogenase subunit alpha"/>
    <property type="match status" value="1"/>
</dbReference>
<dbReference type="PROSITE" id="PS51669">
    <property type="entry name" value="4FE4S_MOW_BIS_MGD"/>
    <property type="match status" value="1"/>
</dbReference>
<proteinExistence type="inferred from homology"/>
<dbReference type="PIRSF" id="PIRSF036643">
    <property type="entry name" value="FDH_alpha"/>
    <property type="match status" value="1"/>
</dbReference>
<comment type="similarity">
    <text evidence="4">In the C-terminal section; belongs to the prokaryotic molybdopterin-containing oxidoreductase family.</text>
</comment>
<sequence length="985" mass="110923">MQQHLIVTLDGKDYLVEPGTNLLEFIKSRDTFVPSICYNESLGPIQTCDTCTVEIDGRIERACSTTIDRPMVVNTQNDRVQTSQKEALDRILEKHQLYCTVCDYNNGDCEIHNTMDQWGLQHQTYEYKEKPYEKDYGPFYRYDPNQCILCGRCVEVCQDVQVNETLTIDWERQQPRVIWDNDTSINDSSCVGCGQCATVCPCNAMMEVNMEGNAGYMTDLEPGSLAAMIDLTKKAEPGYGPLFAVSDSEAAMREERIEKTKTVCTYCGVGCSFDVWTKDREVLKVQPQPESPANHISTCVKGKFGWDYVDSDERLTQPLVRKGNEFVEVGWEEAINVIADNFKDIRDNKGSDHLAFISSSKATNEESYLMQKLARQVIGTNNVDNCSRYCQAPATKGLFRTVGHGGDSGSIDDLEKADMVVLIGTNTAEAHPVIASRIKRGHKLYNNTLNVFDIRKHEMAQRADNFYQPKPGTDLVWLSAVAKYIIDHDKHDKAFIDEWVDDFDEYYSTLETFTMDYAEETTGIPKEDLIDFAEQMAAANAVSICWAMGVTQQDIGSDTSTAISNLLLVTGNYRRPGTGAYPLRGHNNVQGCSDMGSMPDKFTGYQNVTDDEVRAKFERAYGTTLPSEVGKDNHQMMEGIHANEINSLYLYGEDTGIVDSNINFVQSALEKVDFLVVQDAFFTYTASFADVVLPASPSLEKSGTFTNTERRIQRLYQALDPKGNSKPDWQIIQAIAKALDHDWGYTDPSEIMDEIASLTPLYSGVNYDRLEGYNSLQWPVAPDGSDEPTLYMNGFNFDNGKAKLYPLTFDNFFKQDDVYDLHVNNGRLLEHFHEGNMTYRVPGISYKVPNAFVEISPELAEDRDIHEGAEVKLISDTGEAELTVHVTDRVKGKEIYIPLNSNSSLIGEQAGAINLLTNSDVDKDSDTPSYKRTSCRMEVKTRRGKSPLNPTNFRVDKQRKPQYSVRVQDKWERGDYIFPGNQVNK</sequence>
<evidence type="ECO:0000256" key="10">
    <source>
        <dbReference type="ARBA" id="ARBA00022737"/>
    </source>
</evidence>
<feature type="domain" description="4Fe-4S ferredoxin-type" evidence="16">
    <location>
        <begin position="138"/>
        <end position="167"/>
    </location>
</feature>
<feature type="domain" description="4Fe-4S Mo/W bis-MGD-type" evidence="17">
    <location>
        <begin position="257"/>
        <end position="313"/>
    </location>
</feature>
<dbReference type="Pfam" id="PF12838">
    <property type="entry name" value="Fer4_7"/>
    <property type="match status" value="1"/>
</dbReference>
<dbReference type="GO" id="GO:0003954">
    <property type="term" value="F:NADH dehydrogenase activity"/>
    <property type="evidence" value="ECO:0007669"/>
    <property type="project" value="TreeGrafter"/>
</dbReference>
<evidence type="ECO:0000256" key="3">
    <source>
        <dbReference type="ARBA" id="ARBA00001966"/>
    </source>
</evidence>
<dbReference type="Gene3D" id="2.40.40.20">
    <property type="match status" value="1"/>
</dbReference>
<dbReference type="InterPro" id="IPR027467">
    <property type="entry name" value="MopterinOxRdtase_cofactor_BS"/>
</dbReference>
<dbReference type="Gene3D" id="3.40.50.740">
    <property type="match status" value="1"/>
</dbReference>
<protein>
    <recommendedName>
        <fullName evidence="5">formate dehydrogenase</fullName>
        <ecNumber evidence="5">1.17.1.9</ecNumber>
    </recommendedName>
</protein>
<dbReference type="Pfam" id="PF04879">
    <property type="entry name" value="Molybdop_Fe4S4"/>
    <property type="match status" value="1"/>
</dbReference>
<dbReference type="InterPro" id="IPR009010">
    <property type="entry name" value="Asp_de-COase-like_dom_sf"/>
</dbReference>
<dbReference type="EC" id="1.17.1.9" evidence="5"/>
<dbReference type="EMBL" id="JAUHQC010000011">
    <property type="protein sequence ID" value="MDN4533572.1"/>
    <property type="molecule type" value="Genomic_DNA"/>
</dbReference>
<dbReference type="InterPro" id="IPR017900">
    <property type="entry name" value="4Fe4S_Fe_S_CS"/>
</dbReference>
<evidence type="ECO:0000256" key="8">
    <source>
        <dbReference type="ARBA" id="ARBA00022714"/>
    </source>
</evidence>
<dbReference type="Gene3D" id="2.20.25.90">
    <property type="entry name" value="ADC-like domains"/>
    <property type="match status" value="1"/>
</dbReference>
<feature type="domain" description="4Fe-4S ferredoxin-type" evidence="16">
    <location>
        <begin position="181"/>
        <end position="211"/>
    </location>
</feature>
<comment type="catalytic activity">
    <reaction evidence="1">
        <text>formate + NAD(+) = CO2 + NADH</text>
        <dbReference type="Rhea" id="RHEA:15985"/>
        <dbReference type="ChEBI" id="CHEBI:15740"/>
        <dbReference type="ChEBI" id="CHEBI:16526"/>
        <dbReference type="ChEBI" id="CHEBI:57540"/>
        <dbReference type="ChEBI" id="CHEBI:57945"/>
        <dbReference type="EC" id="1.17.1.9"/>
    </reaction>
</comment>
<dbReference type="Pfam" id="PF00384">
    <property type="entry name" value="Molybdopterin"/>
    <property type="match status" value="1"/>
</dbReference>
<evidence type="ECO:0000259" key="16">
    <source>
        <dbReference type="PROSITE" id="PS51379"/>
    </source>
</evidence>
<dbReference type="SUPFAM" id="SSF54862">
    <property type="entry name" value="4Fe-4S ferredoxins"/>
    <property type="match status" value="1"/>
</dbReference>
<dbReference type="GO" id="GO:0043546">
    <property type="term" value="F:molybdopterin cofactor binding"/>
    <property type="evidence" value="ECO:0007669"/>
    <property type="project" value="InterPro"/>
</dbReference>
<keyword evidence="10" id="KW-0677">Repeat</keyword>
<dbReference type="PROSITE" id="PS51085">
    <property type="entry name" value="2FE2S_FER_2"/>
    <property type="match status" value="1"/>
</dbReference>
<dbReference type="RefSeq" id="WP_059107518.1">
    <property type="nucleotide sequence ID" value="NZ_AP024589.1"/>
</dbReference>
<dbReference type="Gene3D" id="3.30.70.20">
    <property type="match status" value="1"/>
</dbReference>
<dbReference type="Pfam" id="PF13510">
    <property type="entry name" value="Fer2_4"/>
    <property type="match status" value="1"/>
</dbReference>
<feature type="domain" description="2Fe-2S ferredoxin-type" evidence="15">
    <location>
        <begin position="3"/>
        <end position="79"/>
    </location>
</feature>